<dbReference type="Proteomes" id="UP000019113">
    <property type="component" value="Unassembled WGS sequence"/>
</dbReference>
<accession>W1NAJ0</accession>
<evidence type="ECO:0000313" key="1">
    <source>
        <dbReference type="EMBL" id="ERL51930.1"/>
    </source>
</evidence>
<dbReference type="EMBL" id="AVBC01000020">
    <property type="protein sequence ID" value="ERL51930.1"/>
    <property type="molecule type" value="Genomic_DNA"/>
</dbReference>
<name>W1NAJ0_9GAMM</name>
<organism evidence="1 2">
    <name type="scientific">Halomonas huangheensis</name>
    <dbReference type="NCBI Taxonomy" id="1178482"/>
    <lineage>
        <taxon>Bacteria</taxon>
        <taxon>Pseudomonadati</taxon>
        <taxon>Pseudomonadota</taxon>
        <taxon>Gammaproteobacteria</taxon>
        <taxon>Oceanospirillales</taxon>
        <taxon>Halomonadaceae</taxon>
        <taxon>Halomonas</taxon>
    </lineage>
</organism>
<keyword evidence="2" id="KW-1185">Reference proteome</keyword>
<proteinExistence type="predicted"/>
<dbReference type="AlphaFoldDB" id="W1NAJ0"/>
<sequence length="50" mass="5545">MLEIIVMRMIILNVWANVCLAFRHSSVSGSQRYIHASMLVPSGLSIGRAD</sequence>
<protein>
    <submittedName>
        <fullName evidence="1">Uncharacterized protein</fullName>
    </submittedName>
</protein>
<reference evidence="1 2" key="1">
    <citation type="submission" date="2013-08" db="EMBL/GenBank/DDBJ databases">
        <title>draft genome of Halomonas huanghegensis, strain BJGMM-B45T.</title>
        <authorList>
            <person name="Miao C."/>
            <person name="Wan Y."/>
            <person name="Jin W."/>
        </authorList>
    </citation>
    <scope>NUCLEOTIDE SEQUENCE [LARGE SCALE GENOMIC DNA]</scope>
    <source>
        <strain evidence="1 2">BJGMM-B45</strain>
    </source>
</reference>
<gene>
    <name evidence="1" type="ORF">BJB45_12240</name>
</gene>
<comment type="caution">
    <text evidence="1">The sequence shown here is derived from an EMBL/GenBank/DDBJ whole genome shotgun (WGS) entry which is preliminary data.</text>
</comment>
<evidence type="ECO:0000313" key="2">
    <source>
        <dbReference type="Proteomes" id="UP000019113"/>
    </source>
</evidence>